<dbReference type="PANTHER" id="PTHR35093:SF8">
    <property type="entry name" value="OUTER MEMBRANE PROTEIN NMB0088-RELATED"/>
    <property type="match status" value="1"/>
</dbReference>
<evidence type="ECO:0000256" key="1">
    <source>
        <dbReference type="ARBA" id="ARBA00004571"/>
    </source>
</evidence>
<dbReference type="PANTHER" id="PTHR35093">
    <property type="entry name" value="OUTER MEMBRANE PROTEIN NMB0088-RELATED"/>
    <property type="match status" value="1"/>
</dbReference>
<evidence type="ECO:0000256" key="2">
    <source>
        <dbReference type="ARBA" id="ARBA00008163"/>
    </source>
</evidence>
<keyword evidence="4" id="KW-0812">Transmembrane</keyword>
<dbReference type="Gene3D" id="2.40.160.60">
    <property type="entry name" value="Outer membrane protein transport protein (OMPP1/FadL/TodX)"/>
    <property type="match status" value="1"/>
</dbReference>
<evidence type="ECO:0000313" key="10">
    <source>
        <dbReference type="Proteomes" id="UP000680679"/>
    </source>
</evidence>
<dbReference type="Proteomes" id="UP000680679">
    <property type="component" value="Chromosome"/>
</dbReference>
<feature type="chain" id="PRO_5047202062" evidence="8">
    <location>
        <begin position="31"/>
        <end position="452"/>
    </location>
</feature>
<evidence type="ECO:0000313" key="9">
    <source>
        <dbReference type="EMBL" id="BCU06142.1"/>
    </source>
</evidence>
<keyword evidence="7" id="KW-0998">Cell outer membrane</keyword>
<dbReference type="SUPFAM" id="SSF56935">
    <property type="entry name" value="Porins"/>
    <property type="match status" value="1"/>
</dbReference>
<dbReference type="InterPro" id="IPR005017">
    <property type="entry name" value="OMPP1/FadL/TodX"/>
</dbReference>
<proteinExistence type="inferred from homology"/>
<name>A0ABM7QK64_9GAMM</name>
<feature type="signal peptide" evidence="8">
    <location>
        <begin position="1"/>
        <end position="30"/>
    </location>
</feature>
<dbReference type="RefSeq" id="WP_213380401.1">
    <property type="nucleotide sequence ID" value="NZ_AP024563.1"/>
</dbReference>
<evidence type="ECO:0000256" key="5">
    <source>
        <dbReference type="ARBA" id="ARBA00022729"/>
    </source>
</evidence>
<dbReference type="EMBL" id="AP024563">
    <property type="protein sequence ID" value="BCU06142.1"/>
    <property type="molecule type" value="Genomic_DNA"/>
</dbReference>
<organism evidence="9 10">
    <name type="scientific">Allochromatium tepidum</name>
    <dbReference type="NCBI Taxonomy" id="553982"/>
    <lineage>
        <taxon>Bacteria</taxon>
        <taxon>Pseudomonadati</taxon>
        <taxon>Pseudomonadota</taxon>
        <taxon>Gammaproteobacteria</taxon>
        <taxon>Chromatiales</taxon>
        <taxon>Chromatiaceae</taxon>
        <taxon>Allochromatium</taxon>
    </lineage>
</organism>
<keyword evidence="6" id="KW-0472">Membrane</keyword>
<keyword evidence="5 8" id="KW-0732">Signal</keyword>
<sequence length="452" mass="48251">MKDRLVSSIVCAGIVCAGGLVALVTGSAHATNGMALSDYGTIAAGLGGASQAYDNGNYGAINNAATLALMEPGSRLDIGATFMHIDAATWTSGVPEVDSEADWFLMPNLSYIVKSGQFSYGIGAFSQGGMGADYGKHSFLSIDPNSGLPTGLRDDSQVMVGRLILPVAFQVNERLSLGAGLDFVYARMTMLQAMPQQALMDMMTPGQQTLGVAAADPNTAMGLGSANYAHFDLSKLDNWGFGGQVGLTFKATDTLTLGASYQFETQMGDLEGDGSINAGVGSVYQTIEGDARILDFQWPATFKFGVAFQPNESLLLVADIKHYDWSGVMDSLRIEFRPNGGGYVDVDMYQKWDDQTVLSLGAEYRINPALRVRAGFNYAADPVPEQYLQHLGEAITETHLSLGVGYDIDARSQLNAAYVHAFENSETNTSPLVGLSSSLAQDSFSLSYSYRF</sequence>
<evidence type="ECO:0000256" key="7">
    <source>
        <dbReference type="ARBA" id="ARBA00023237"/>
    </source>
</evidence>
<evidence type="ECO:0000256" key="4">
    <source>
        <dbReference type="ARBA" id="ARBA00022692"/>
    </source>
</evidence>
<reference evidence="9 10" key="1">
    <citation type="submission" date="2021-04" db="EMBL/GenBank/DDBJ databases">
        <title>Complete genome sequencing of Allochromatium tepidum strain NZ.</title>
        <authorList>
            <person name="Tsukatani Y."/>
            <person name="Mori H."/>
        </authorList>
    </citation>
    <scope>NUCLEOTIDE SEQUENCE [LARGE SCALE GENOMIC DNA]</scope>
    <source>
        <strain evidence="9 10">NZ</strain>
    </source>
</reference>
<evidence type="ECO:0000256" key="8">
    <source>
        <dbReference type="SAM" id="SignalP"/>
    </source>
</evidence>
<accession>A0ABM7QK64</accession>
<comment type="subcellular location">
    <subcellularLocation>
        <location evidence="1">Cell outer membrane</location>
        <topology evidence="1">Multi-pass membrane protein</topology>
    </subcellularLocation>
</comment>
<comment type="similarity">
    <text evidence="2">Belongs to the OmpP1/FadL family.</text>
</comment>
<dbReference type="Pfam" id="PF03349">
    <property type="entry name" value="Toluene_X"/>
    <property type="match status" value="1"/>
</dbReference>
<gene>
    <name evidence="9" type="ORF">Atep_08190</name>
</gene>
<evidence type="ECO:0000256" key="6">
    <source>
        <dbReference type="ARBA" id="ARBA00023136"/>
    </source>
</evidence>
<keyword evidence="10" id="KW-1185">Reference proteome</keyword>
<evidence type="ECO:0000256" key="3">
    <source>
        <dbReference type="ARBA" id="ARBA00022452"/>
    </source>
</evidence>
<keyword evidence="3" id="KW-1134">Transmembrane beta strand</keyword>
<protein>
    <submittedName>
        <fullName evidence="9">Aromatic hydrocarbon degradation protein</fullName>
    </submittedName>
</protein>